<dbReference type="OMA" id="KPHYRFG"/>
<feature type="domain" description="Ig-like" evidence="5">
    <location>
        <begin position="137"/>
        <end position="235"/>
    </location>
</feature>
<dbReference type="InterPro" id="IPR013783">
    <property type="entry name" value="Ig-like_fold"/>
</dbReference>
<evidence type="ECO:0000256" key="2">
    <source>
        <dbReference type="ARBA" id="ARBA00023136"/>
    </source>
</evidence>
<reference evidence="6" key="1">
    <citation type="journal article" date="2020" name="bioRxiv">
        <title>Chromosome-level reference genome of the European wasp spider Argiope bruennichi: a resource for studies on range expansion and evolutionary adaptation.</title>
        <authorList>
            <person name="Sheffer M.M."/>
            <person name="Hoppe A."/>
            <person name="Krehenwinkel H."/>
            <person name="Uhl G."/>
            <person name="Kuss A.W."/>
            <person name="Jensen L."/>
            <person name="Jensen C."/>
            <person name="Gillespie R.G."/>
            <person name="Hoff K.J."/>
            <person name="Prost S."/>
        </authorList>
    </citation>
    <scope>NUCLEOTIDE SEQUENCE</scope>
</reference>
<dbReference type="GO" id="GO:0016020">
    <property type="term" value="C:membrane"/>
    <property type="evidence" value="ECO:0007669"/>
    <property type="project" value="UniProtKB-SubCell"/>
</dbReference>
<dbReference type="Gene3D" id="2.60.40.10">
    <property type="entry name" value="Immunoglobulins"/>
    <property type="match status" value="3"/>
</dbReference>
<dbReference type="Pfam" id="PF13895">
    <property type="entry name" value="Ig_2"/>
    <property type="match status" value="1"/>
</dbReference>
<reference evidence="6" key="2">
    <citation type="submission" date="2020-06" db="EMBL/GenBank/DDBJ databases">
        <authorList>
            <person name="Sheffer M."/>
        </authorList>
    </citation>
    <scope>NUCLEOTIDE SEQUENCE</scope>
</reference>
<evidence type="ECO:0000256" key="1">
    <source>
        <dbReference type="ARBA" id="ARBA00004167"/>
    </source>
</evidence>
<evidence type="ECO:0000313" key="7">
    <source>
        <dbReference type="Proteomes" id="UP000807504"/>
    </source>
</evidence>
<keyword evidence="4" id="KW-0732">Signal</keyword>
<dbReference type="Pfam" id="PF08205">
    <property type="entry name" value="C2-set_2"/>
    <property type="match status" value="2"/>
</dbReference>
<gene>
    <name evidence="6" type="ORF">HNY73_012485</name>
</gene>
<feature type="domain" description="Ig-like" evidence="5">
    <location>
        <begin position="245"/>
        <end position="358"/>
    </location>
</feature>
<dbReference type="SMART" id="SM00409">
    <property type="entry name" value="IG"/>
    <property type="match status" value="1"/>
</dbReference>
<evidence type="ECO:0000256" key="4">
    <source>
        <dbReference type="SAM" id="SignalP"/>
    </source>
</evidence>
<feature type="chain" id="PRO_5035856763" evidence="4">
    <location>
        <begin position="21"/>
        <end position="403"/>
    </location>
</feature>
<dbReference type="AlphaFoldDB" id="A0A8T0EWP7"/>
<accession>A0A8T0EWP7</accession>
<evidence type="ECO:0000313" key="6">
    <source>
        <dbReference type="EMBL" id="KAF8782161.1"/>
    </source>
</evidence>
<dbReference type="InterPro" id="IPR007110">
    <property type="entry name" value="Ig-like_dom"/>
</dbReference>
<dbReference type="Proteomes" id="UP000807504">
    <property type="component" value="Unassembled WGS sequence"/>
</dbReference>
<dbReference type="InterPro" id="IPR036179">
    <property type="entry name" value="Ig-like_dom_sf"/>
</dbReference>
<protein>
    <submittedName>
        <fullName evidence="6">Kin of IRRE-like protein 3 like protein</fullName>
    </submittedName>
</protein>
<comment type="caution">
    <text evidence="6">The sequence shown here is derived from an EMBL/GenBank/DDBJ whole genome shotgun (WGS) entry which is preliminary data.</text>
</comment>
<comment type="subcellular location">
    <subcellularLocation>
        <location evidence="1">Membrane</location>
        <topology evidence="1">Single-pass membrane protein</topology>
    </subcellularLocation>
</comment>
<keyword evidence="2" id="KW-0472">Membrane</keyword>
<keyword evidence="7" id="KW-1185">Reference proteome</keyword>
<dbReference type="PANTHER" id="PTHR21261">
    <property type="entry name" value="BEAT PROTEIN"/>
    <property type="match status" value="1"/>
</dbReference>
<name>A0A8T0EWP7_ARGBR</name>
<dbReference type="OrthoDB" id="10015491at2759"/>
<keyword evidence="3" id="KW-1015">Disulfide bond</keyword>
<feature type="signal peptide" evidence="4">
    <location>
        <begin position="1"/>
        <end position="20"/>
    </location>
</feature>
<proteinExistence type="predicted"/>
<dbReference type="PROSITE" id="PS50835">
    <property type="entry name" value="IG_LIKE"/>
    <property type="match status" value="3"/>
</dbReference>
<dbReference type="EMBL" id="JABXBU010001863">
    <property type="protein sequence ID" value="KAF8782161.1"/>
    <property type="molecule type" value="Genomic_DNA"/>
</dbReference>
<dbReference type="FunFam" id="2.60.40.10:FF:000437">
    <property type="entry name" value="Beat-IIIc, isoform A"/>
    <property type="match status" value="1"/>
</dbReference>
<organism evidence="6 7">
    <name type="scientific">Argiope bruennichi</name>
    <name type="common">Wasp spider</name>
    <name type="synonym">Aranea bruennichi</name>
    <dbReference type="NCBI Taxonomy" id="94029"/>
    <lineage>
        <taxon>Eukaryota</taxon>
        <taxon>Metazoa</taxon>
        <taxon>Ecdysozoa</taxon>
        <taxon>Arthropoda</taxon>
        <taxon>Chelicerata</taxon>
        <taxon>Arachnida</taxon>
        <taxon>Araneae</taxon>
        <taxon>Araneomorphae</taxon>
        <taxon>Entelegynae</taxon>
        <taxon>Araneoidea</taxon>
        <taxon>Araneidae</taxon>
        <taxon>Argiope</taxon>
    </lineage>
</organism>
<dbReference type="PANTHER" id="PTHR21261:SF15">
    <property type="entry name" value="BEATEN PATH IIIA, ISOFORM D-RELATED"/>
    <property type="match status" value="1"/>
</dbReference>
<evidence type="ECO:0000256" key="3">
    <source>
        <dbReference type="ARBA" id="ARBA00023157"/>
    </source>
</evidence>
<evidence type="ECO:0000259" key="5">
    <source>
        <dbReference type="PROSITE" id="PS50835"/>
    </source>
</evidence>
<dbReference type="SUPFAM" id="SSF48726">
    <property type="entry name" value="Immunoglobulin"/>
    <property type="match status" value="3"/>
</dbReference>
<feature type="domain" description="Ig-like" evidence="5">
    <location>
        <begin position="21"/>
        <end position="119"/>
    </location>
</feature>
<dbReference type="InterPro" id="IPR003599">
    <property type="entry name" value="Ig_sub"/>
</dbReference>
<sequence>MFRSLLTAFCSLLVASGSYGLKLMSLDVPTAVMQGDSIWLNCTLDLESDDLYSVKWYKDDVEFYRHLPQDSPSGQKYDIPGIRLDLQKSVQGHVYLTKTDLDTEGIYRCEASAESPTFQTVEAEKPLKVYVIPQEDPEIVGSQSRYEVGDYVNVTCKSGPSKPAAALKWYINGKEADADQEISYPTINHVNGLQTSLLGLRFMVKPKDLFQGGAITLKCTATVSQTYSTSSEELIVGEKFVGTAPVMNTLTVITKDGPLITGGESQYRVGEMLNFNCSSAKSRPAPTLHWYLNEELVSDESLIHYPTIQHPDGEETSILGLRLKVQPKHLDANEEVRLKCTATLSRVINVRSDERTVGGNHRNSGLQVAENYGKVSERNRSSSRSSAGLIVKIAALFTILAFL</sequence>
<dbReference type="InterPro" id="IPR013162">
    <property type="entry name" value="CD80_C2-set"/>
</dbReference>